<keyword evidence="3" id="KW-1185">Reference proteome</keyword>
<proteinExistence type="predicted"/>
<reference evidence="2 3" key="1">
    <citation type="submission" date="2024-10" db="EMBL/GenBank/DDBJ databases">
        <title>The Natural Products Discovery Center: Release of the First 8490 Sequenced Strains for Exploring Actinobacteria Biosynthetic Diversity.</title>
        <authorList>
            <person name="Kalkreuter E."/>
            <person name="Kautsar S.A."/>
            <person name="Yang D."/>
            <person name="Bader C.D."/>
            <person name="Teijaro C.N."/>
            <person name="Fluegel L."/>
            <person name="Davis C.M."/>
            <person name="Simpson J.R."/>
            <person name="Lauterbach L."/>
            <person name="Steele A.D."/>
            <person name="Gui C."/>
            <person name="Meng S."/>
            <person name="Li G."/>
            <person name="Viehrig K."/>
            <person name="Ye F."/>
            <person name="Su P."/>
            <person name="Kiefer A.F."/>
            <person name="Nichols A."/>
            <person name="Cepeda A.J."/>
            <person name="Yan W."/>
            <person name="Fan B."/>
            <person name="Jiang Y."/>
            <person name="Adhikari A."/>
            <person name="Zheng C.-J."/>
            <person name="Schuster L."/>
            <person name="Cowan T.M."/>
            <person name="Smanski M.J."/>
            <person name="Chevrette M.G."/>
            <person name="De Carvalho L.P.S."/>
            <person name="Shen B."/>
        </authorList>
    </citation>
    <scope>NUCLEOTIDE SEQUENCE [LARGE SCALE GENOMIC DNA]</scope>
    <source>
        <strain evidence="2 3">NPDC000140</strain>
    </source>
</reference>
<sequence>MSLLAHRLAVIGVASATVLAMSSAAVAQTVKPPRKGADCVVQHVDERGGTVRTETAPEGKEYGAFRCVGGLWTFGWAPFAADDMITAGEIQVDPAGAVSVRRFTGPALGNDLTVGEIAGIAQAVSGSREVFVDRAIVAVDDGKQRTPEQVAALLAGKDDTGVRVLDIVEKPDAAMSTKEIIDEAGGTPETTVVYFSLWGAIKSVFAWIVDTIGEIGEWIDDHCDWGSPNDVGDIVTCRW</sequence>
<organism evidence="2 3">
    <name type="scientific">Micromonospora parva</name>
    <dbReference type="NCBI Taxonomy" id="1464048"/>
    <lineage>
        <taxon>Bacteria</taxon>
        <taxon>Bacillati</taxon>
        <taxon>Actinomycetota</taxon>
        <taxon>Actinomycetes</taxon>
        <taxon>Micromonosporales</taxon>
        <taxon>Micromonosporaceae</taxon>
        <taxon>Micromonospora</taxon>
    </lineage>
</organism>
<evidence type="ECO:0000256" key="1">
    <source>
        <dbReference type="SAM" id="SignalP"/>
    </source>
</evidence>
<protein>
    <submittedName>
        <fullName evidence="2">Uncharacterized protein</fullName>
    </submittedName>
</protein>
<dbReference type="EMBL" id="JBIAZM010000012">
    <property type="protein sequence ID" value="MFF5203236.1"/>
    <property type="molecule type" value="Genomic_DNA"/>
</dbReference>
<feature type="chain" id="PRO_5047463635" evidence="1">
    <location>
        <begin position="28"/>
        <end position="239"/>
    </location>
</feature>
<evidence type="ECO:0000313" key="2">
    <source>
        <dbReference type="EMBL" id="MFF5203236.1"/>
    </source>
</evidence>
<name>A0ABW6W015_9ACTN</name>
<accession>A0ABW6W015</accession>
<comment type="caution">
    <text evidence="2">The sequence shown here is derived from an EMBL/GenBank/DDBJ whole genome shotgun (WGS) entry which is preliminary data.</text>
</comment>
<dbReference type="Proteomes" id="UP001602287">
    <property type="component" value="Unassembled WGS sequence"/>
</dbReference>
<dbReference type="RefSeq" id="WP_210860838.1">
    <property type="nucleotide sequence ID" value="NZ_JBIAZM010000012.1"/>
</dbReference>
<keyword evidence="1" id="KW-0732">Signal</keyword>
<feature type="signal peptide" evidence="1">
    <location>
        <begin position="1"/>
        <end position="27"/>
    </location>
</feature>
<gene>
    <name evidence="2" type="ORF">ACFY3B_26915</name>
</gene>
<evidence type="ECO:0000313" key="3">
    <source>
        <dbReference type="Proteomes" id="UP001602287"/>
    </source>
</evidence>